<dbReference type="InterPro" id="IPR027417">
    <property type="entry name" value="P-loop_NTPase"/>
</dbReference>
<dbReference type="SMART" id="SM00942">
    <property type="entry name" value="PriCT_1"/>
    <property type="match status" value="1"/>
</dbReference>
<dbReference type="SUPFAM" id="SSF52540">
    <property type="entry name" value="P-loop containing nucleoside triphosphate hydrolases"/>
    <property type="match status" value="1"/>
</dbReference>
<dbReference type="SUPFAM" id="SSF56747">
    <property type="entry name" value="Prim-pol domain"/>
    <property type="match status" value="1"/>
</dbReference>
<evidence type="ECO:0000313" key="5">
    <source>
        <dbReference type="EMBL" id="TWU33809.1"/>
    </source>
</evidence>
<feature type="domain" description="DNA primase/polymerase bifunctional N-terminal" evidence="4">
    <location>
        <begin position="1"/>
        <end position="170"/>
    </location>
</feature>
<protein>
    <submittedName>
        <fullName evidence="5">DNA repair protein RadA</fullName>
    </submittedName>
</protein>
<dbReference type="EMBL" id="SJPV01000009">
    <property type="protein sequence ID" value="TWU33809.1"/>
    <property type="molecule type" value="Genomic_DNA"/>
</dbReference>
<gene>
    <name evidence="5" type="ORF">Poly41_48080</name>
</gene>
<comment type="caution">
    <text evidence="5">The sequence shown here is derived from an EMBL/GenBank/DDBJ whole genome shotgun (WGS) entry which is preliminary data.</text>
</comment>
<dbReference type="InterPro" id="IPR003593">
    <property type="entry name" value="AAA+_ATPase"/>
</dbReference>
<evidence type="ECO:0000259" key="3">
    <source>
        <dbReference type="SMART" id="SM00942"/>
    </source>
</evidence>
<name>A0A5C6DFQ7_9BACT</name>
<organism evidence="5 6">
    <name type="scientific">Novipirellula artificiosorum</name>
    <dbReference type="NCBI Taxonomy" id="2528016"/>
    <lineage>
        <taxon>Bacteria</taxon>
        <taxon>Pseudomonadati</taxon>
        <taxon>Planctomycetota</taxon>
        <taxon>Planctomycetia</taxon>
        <taxon>Pirellulales</taxon>
        <taxon>Pirellulaceae</taxon>
        <taxon>Novipirellula</taxon>
    </lineage>
</organism>
<dbReference type="AlphaFoldDB" id="A0A5C6DFQ7"/>
<sequence length="620" mass="67050">MRYARMGWPVYPVQPPNGKGCSCSKGAKCDSPGKHPYHALGGMQSASIDPSQLKDIFSNNEANLGLLCGSFLVLDVDGPQGIKDLAAMEEEHGPLPRTPTAATGGGGMHFLFKADHRVKSRTKIGGLSIDTKAGATSAIVAPPSRHMSGNTYRWLVSPEAVETAVAPEWLIRFVTGERTQSGTIFTVPEPSDFATHPGASEGERNGTLCRLVGSHLARYGETDDLIRLASEWGEKCDPPFGRRETERTVVALTAKHRAGGADTIRKGETLELDVTPFNEIEAKAVNWTWERRIASGKITLLTGDGGVGKSIFTCYVASQISRGEPFCDGSCCPLGDVFFVTGEDGAADTIRPRLDAAGADVARVHLVKGPIPRGQKFAMSVDLSLHINMLDRMLEEYPNAKLIVIDPIMDFLGAATNSDKATDVRQVLSPLRELAETHDVGILAINHLNKGGRSPKNRSLGSGAFVHVARIELRVCEDPEDAERRFLLPVKNNLAAADGLAYRIEGNSEGAGFAVWEKEPVDVSINDIEGEGGVERSSLEEAMEWLRGALADGRAKSRELLSQARRDGVAEITLRRAGKNLGIKPYSDDRAWWWELPAAKTDDDTVTDGEQPPEAESFAF</sequence>
<dbReference type="SMART" id="SM00382">
    <property type="entry name" value="AAA"/>
    <property type="match status" value="1"/>
</dbReference>
<dbReference type="InterPro" id="IPR014820">
    <property type="entry name" value="PriCT_1"/>
</dbReference>
<feature type="region of interest" description="Disordered" evidence="1">
    <location>
        <begin position="599"/>
        <end position="620"/>
    </location>
</feature>
<dbReference type="SMART" id="SM00943">
    <property type="entry name" value="Prim-Pol"/>
    <property type="match status" value="1"/>
</dbReference>
<feature type="domain" description="AAA+ ATPase" evidence="2">
    <location>
        <begin position="295"/>
        <end position="480"/>
    </location>
</feature>
<dbReference type="CDD" id="cd04859">
    <property type="entry name" value="Prim_Pol"/>
    <property type="match status" value="1"/>
</dbReference>
<evidence type="ECO:0000256" key="1">
    <source>
        <dbReference type="SAM" id="MobiDB-lite"/>
    </source>
</evidence>
<feature type="compositionally biased region" description="Acidic residues" evidence="1">
    <location>
        <begin position="604"/>
        <end position="613"/>
    </location>
</feature>
<dbReference type="Pfam" id="PF09250">
    <property type="entry name" value="Prim-Pol"/>
    <property type="match status" value="1"/>
</dbReference>
<reference evidence="5 6" key="1">
    <citation type="submission" date="2019-02" db="EMBL/GenBank/DDBJ databases">
        <title>Deep-cultivation of Planctomycetes and their phenomic and genomic characterization uncovers novel biology.</title>
        <authorList>
            <person name="Wiegand S."/>
            <person name="Jogler M."/>
            <person name="Boedeker C."/>
            <person name="Pinto D."/>
            <person name="Vollmers J."/>
            <person name="Rivas-Marin E."/>
            <person name="Kohn T."/>
            <person name="Peeters S.H."/>
            <person name="Heuer A."/>
            <person name="Rast P."/>
            <person name="Oberbeckmann S."/>
            <person name="Bunk B."/>
            <person name="Jeske O."/>
            <person name="Meyerdierks A."/>
            <person name="Storesund J.E."/>
            <person name="Kallscheuer N."/>
            <person name="Luecker S."/>
            <person name="Lage O.M."/>
            <person name="Pohl T."/>
            <person name="Merkel B.J."/>
            <person name="Hornburger P."/>
            <person name="Mueller R.-W."/>
            <person name="Bruemmer F."/>
            <person name="Labrenz M."/>
            <person name="Spormann A.M."/>
            <person name="Op Den Camp H."/>
            <person name="Overmann J."/>
            <person name="Amann R."/>
            <person name="Jetten M.S.M."/>
            <person name="Mascher T."/>
            <person name="Medema M.H."/>
            <person name="Devos D.P."/>
            <person name="Kaster A.-K."/>
            <person name="Ovreas L."/>
            <person name="Rohde M."/>
            <person name="Galperin M.Y."/>
            <person name="Jogler C."/>
        </authorList>
    </citation>
    <scope>NUCLEOTIDE SEQUENCE [LARGE SCALE GENOMIC DNA]</scope>
    <source>
        <strain evidence="5 6">Poly41</strain>
    </source>
</reference>
<accession>A0A5C6DFQ7</accession>
<keyword evidence="6" id="KW-1185">Reference proteome</keyword>
<evidence type="ECO:0000259" key="4">
    <source>
        <dbReference type="SMART" id="SM00943"/>
    </source>
</evidence>
<evidence type="ECO:0000259" key="2">
    <source>
        <dbReference type="SMART" id="SM00382"/>
    </source>
</evidence>
<proteinExistence type="predicted"/>
<feature type="domain" description="Primase C-terminal 1" evidence="3">
    <location>
        <begin position="193"/>
        <end position="257"/>
    </location>
</feature>
<evidence type="ECO:0000313" key="6">
    <source>
        <dbReference type="Proteomes" id="UP000319143"/>
    </source>
</evidence>
<dbReference type="Gene3D" id="3.40.50.300">
    <property type="entry name" value="P-loop containing nucleotide triphosphate hydrolases"/>
    <property type="match status" value="1"/>
</dbReference>
<dbReference type="Proteomes" id="UP000319143">
    <property type="component" value="Unassembled WGS sequence"/>
</dbReference>
<dbReference type="Pfam" id="PF13481">
    <property type="entry name" value="AAA_25"/>
    <property type="match status" value="1"/>
</dbReference>
<dbReference type="InterPro" id="IPR015330">
    <property type="entry name" value="DNA_primase/pol_bifunc_N"/>
</dbReference>